<evidence type="ECO:0000259" key="4">
    <source>
        <dbReference type="Pfam" id="PF01420"/>
    </source>
</evidence>
<comment type="caution">
    <text evidence="5">The sequence shown here is derived from an EMBL/GenBank/DDBJ whole genome shotgun (WGS) entry which is preliminary data.</text>
</comment>
<reference evidence="5 6" key="1">
    <citation type="submission" date="2006-01" db="EMBL/GenBank/DDBJ databases">
        <authorList>
            <person name="Brettar I."/>
            <person name="Hofle M."/>
            <person name="Ferriera S."/>
            <person name="Johnson J."/>
            <person name="Kravitz S."/>
            <person name="Halpern A."/>
            <person name="Remington K."/>
            <person name="Beeson K."/>
            <person name="Tran B."/>
            <person name="Rogers Y.-H."/>
            <person name="Friedman R."/>
            <person name="Venter J.C."/>
        </authorList>
    </citation>
    <scope>NUCLEOTIDE SEQUENCE [LARGE SCALE GENOMIC DNA]</scope>
    <source>
        <strain evidence="5 6">OS145</strain>
    </source>
</reference>
<evidence type="ECO:0000313" key="6">
    <source>
        <dbReference type="Proteomes" id="UP000016543"/>
    </source>
</evidence>
<dbReference type="InterPro" id="IPR052021">
    <property type="entry name" value="Type-I_RS_S_subunit"/>
</dbReference>
<evidence type="ECO:0000256" key="2">
    <source>
        <dbReference type="ARBA" id="ARBA00022747"/>
    </source>
</evidence>
<dbReference type="InterPro" id="IPR044946">
    <property type="entry name" value="Restrct_endonuc_typeI_TRD_sf"/>
</dbReference>
<keyword evidence="3" id="KW-0238">DNA-binding</keyword>
<dbReference type="Pfam" id="PF01420">
    <property type="entry name" value="Methylase_S"/>
    <property type="match status" value="1"/>
</dbReference>
<dbReference type="SUPFAM" id="SSF116734">
    <property type="entry name" value="DNA methylase specificity domain"/>
    <property type="match status" value="2"/>
</dbReference>
<keyword evidence="2" id="KW-0680">Restriction system</keyword>
<name>A0ABM9WNU9_9GAMM</name>
<evidence type="ECO:0000256" key="1">
    <source>
        <dbReference type="ARBA" id="ARBA00010923"/>
    </source>
</evidence>
<feature type="domain" description="Type I restriction modification DNA specificity" evidence="4">
    <location>
        <begin position="2"/>
        <end position="187"/>
    </location>
</feature>
<dbReference type="PANTHER" id="PTHR30408">
    <property type="entry name" value="TYPE-1 RESTRICTION ENZYME ECOKI SPECIFICITY PROTEIN"/>
    <property type="match status" value="1"/>
</dbReference>
<dbReference type="Gene3D" id="3.90.220.20">
    <property type="entry name" value="DNA methylase specificity domains"/>
    <property type="match status" value="2"/>
</dbReference>
<dbReference type="CDD" id="cd17260">
    <property type="entry name" value="RMtype1_S_EcoEI-TRD1-CR1_like"/>
    <property type="match status" value="1"/>
</dbReference>
<gene>
    <name evidence="5" type="ORF">OS145_08868</name>
</gene>
<proteinExistence type="inferred from homology"/>
<protein>
    <submittedName>
        <fullName evidence="5">Specificity protein s</fullName>
    </submittedName>
</protein>
<comment type="similarity">
    <text evidence="1">Belongs to the type-I restriction system S methylase family.</text>
</comment>
<dbReference type="CDD" id="cd16961">
    <property type="entry name" value="RMtype1_S_TRD-CR_like"/>
    <property type="match status" value="1"/>
</dbReference>
<evidence type="ECO:0000256" key="3">
    <source>
        <dbReference type="ARBA" id="ARBA00023125"/>
    </source>
</evidence>
<keyword evidence="6" id="KW-1185">Reference proteome</keyword>
<dbReference type="PANTHER" id="PTHR30408:SF13">
    <property type="entry name" value="TYPE I RESTRICTION ENZYME HINDI SPECIFICITY SUBUNIT"/>
    <property type="match status" value="1"/>
</dbReference>
<dbReference type="EMBL" id="AAMX01000004">
    <property type="protein sequence ID" value="EAQ32570.1"/>
    <property type="molecule type" value="Genomic_DNA"/>
</dbReference>
<accession>A0ABM9WNU9</accession>
<dbReference type="Proteomes" id="UP000016543">
    <property type="component" value="Unassembled WGS sequence"/>
</dbReference>
<organism evidence="5 6">
    <name type="scientific">Idiomarina baltica OS145</name>
    <dbReference type="NCBI Taxonomy" id="314276"/>
    <lineage>
        <taxon>Bacteria</taxon>
        <taxon>Pseudomonadati</taxon>
        <taxon>Pseudomonadota</taxon>
        <taxon>Gammaproteobacteria</taxon>
        <taxon>Alteromonadales</taxon>
        <taxon>Idiomarinaceae</taxon>
        <taxon>Idiomarina</taxon>
    </lineage>
</organism>
<sequence length="426" mass="47496">MTWNESTLGDICDAGQGIIKTGPFGSQLHQSDYSDAGTPVVMPKDIVGGRVSESSIARVAEEHVERLSHHQLYPGDIVYGRRGDIGRCALVTPRESGWLCGTGCLRIHLGNGEVSPKFLFYFLNNPSTVDWIYNQAVGATMPNLNTSILRSIPVRYPTRETQERIAAFLSAYDDLIENNTRRIEILEEMARRLYEEWFVHFRFPGHEGVSFKESELGDIPEGWEVRRLEDAVALNPRTKVPKEGEKLFVPMGALSESSMIVGSLERKTGNSGAKFQNGDTLFARITPCLENGKTGFVDFLPEDQPTACGSTEFIVLRSVSLCPEMVYLLARSDRFRDVAIKSMSGATGRQRVRVESLVEFPVVQPDNATLEAFQRFVSPCFKQARTLALKNANLRAQRDLLLPKLVSGEIDVSDIPMPDDREYEAA</sequence>
<evidence type="ECO:0000313" key="5">
    <source>
        <dbReference type="EMBL" id="EAQ32570.1"/>
    </source>
</evidence>
<dbReference type="InterPro" id="IPR000055">
    <property type="entry name" value="Restrct_endonuc_typeI_TRD"/>
</dbReference>